<dbReference type="PANTHER" id="PTHR12526">
    <property type="entry name" value="GLYCOSYLTRANSFERASE"/>
    <property type="match status" value="1"/>
</dbReference>
<dbReference type="SUPFAM" id="SSF53756">
    <property type="entry name" value="UDP-Glycosyltransferase/glycogen phosphorylase"/>
    <property type="match status" value="1"/>
</dbReference>
<organism evidence="3 4">
    <name type="scientific">Clostridium grantii DSM 8605</name>
    <dbReference type="NCBI Taxonomy" id="1121316"/>
    <lineage>
        <taxon>Bacteria</taxon>
        <taxon>Bacillati</taxon>
        <taxon>Bacillota</taxon>
        <taxon>Clostridia</taxon>
        <taxon>Eubacteriales</taxon>
        <taxon>Clostridiaceae</taxon>
        <taxon>Clostridium</taxon>
    </lineage>
</organism>
<proteinExistence type="predicted"/>
<evidence type="ECO:0000259" key="2">
    <source>
        <dbReference type="Pfam" id="PF13477"/>
    </source>
</evidence>
<feature type="domain" description="Glycosyltransferase subfamily 4-like N-terminal" evidence="2">
    <location>
        <begin position="3"/>
        <end position="148"/>
    </location>
</feature>
<dbReference type="PANTHER" id="PTHR12526:SF630">
    <property type="entry name" value="GLYCOSYLTRANSFERASE"/>
    <property type="match status" value="1"/>
</dbReference>
<evidence type="ECO:0000259" key="1">
    <source>
        <dbReference type="Pfam" id="PF00534"/>
    </source>
</evidence>
<evidence type="ECO:0000313" key="3">
    <source>
        <dbReference type="EMBL" id="SHH68199.1"/>
    </source>
</evidence>
<reference evidence="3 4" key="1">
    <citation type="submission" date="2016-11" db="EMBL/GenBank/DDBJ databases">
        <authorList>
            <person name="Jaros S."/>
            <person name="Januszkiewicz K."/>
            <person name="Wedrychowicz H."/>
        </authorList>
    </citation>
    <scope>NUCLEOTIDE SEQUENCE [LARGE SCALE GENOMIC DNA]</scope>
    <source>
        <strain evidence="3 4">DSM 8605</strain>
    </source>
</reference>
<dbReference type="GO" id="GO:0016757">
    <property type="term" value="F:glycosyltransferase activity"/>
    <property type="evidence" value="ECO:0007669"/>
    <property type="project" value="InterPro"/>
</dbReference>
<dbReference type="AlphaFoldDB" id="A0A1M5UZ03"/>
<keyword evidence="4" id="KW-1185">Reference proteome</keyword>
<accession>A0A1M5UZ03</accession>
<dbReference type="Pfam" id="PF13477">
    <property type="entry name" value="Glyco_trans_4_2"/>
    <property type="match status" value="1"/>
</dbReference>
<dbReference type="Gene3D" id="3.40.50.2000">
    <property type="entry name" value="Glycogen Phosphorylase B"/>
    <property type="match status" value="2"/>
</dbReference>
<feature type="domain" description="Glycosyl transferase family 1" evidence="1">
    <location>
        <begin position="183"/>
        <end position="339"/>
    </location>
</feature>
<dbReference type="InterPro" id="IPR001296">
    <property type="entry name" value="Glyco_trans_1"/>
</dbReference>
<dbReference type="Proteomes" id="UP000184447">
    <property type="component" value="Unassembled WGS sequence"/>
</dbReference>
<gene>
    <name evidence="3" type="ORF">SAMN02745207_02006</name>
</gene>
<name>A0A1M5UZ03_9CLOT</name>
<protein>
    <submittedName>
        <fullName evidence="3">Glycosyltransferase involved in cell wall bisynthesis</fullName>
    </submittedName>
</protein>
<dbReference type="STRING" id="1121316.SAMN02745207_02006"/>
<dbReference type="RefSeq" id="WP_073338296.1">
    <property type="nucleotide sequence ID" value="NZ_FQXM01000009.1"/>
</dbReference>
<dbReference type="CDD" id="cd03808">
    <property type="entry name" value="GT4_CapM-like"/>
    <property type="match status" value="1"/>
</dbReference>
<dbReference type="OrthoDB" id="9806653at2"/>
<sequence length="369" mass="42357">MKKILYVTTVSRTINAFLVPHIEMLLDNGYQVDCACNIDKPFSSKLVDRGVRVFDVPYQRTPFNIKNLKALKELQKLQIENQYDMIHVHTPVASFYTRLLKRKFQNVKMVYTCHGFHFYKGAPLINWALFYPAEKLAATLTDTLITINEEDYQNALKLGIKANKVFKVHGVGVGELAFTVKESNIREELNLEDSDFIITVVAELNKNKNHIQIIDAIREIKDEYKNIKVLFVGDGKLIGHLRNTISKYGLEDNIHILGFRNDVPDIIKHSDVIGLFSKREGLPRCLMEGMMCGKPLITSNNRGTRELVISNKNGYLLKNDDVNMTNKAIINLYKNKENIICMGEKSRELVQKYTLKNVLNQLTEIYQSI</sequence>
<keyword evidence="3" id="KW-0808">Transferase</keyword>
<dbReference type="InterPro" id="IPR028098">
    <property type="entry name" value="Glyco_trans_4-like_N"/>
</dbReference>
<dbReference type="EMBL" id="FQXM01000009">
    <property type="protein sequence ID" value="SHH68199.1"/>
    <property type="molecule type" value="Genomic_DNA"/>
</dbReference>
<evidence type="ECO:0000313" key="4">
    <source>
        <dbReference type="Proteomes" id="UP000184447"/>
    </source>
</evidence>
<dbReference type="Pfam" id="PF00534">
    <property type="entry name" value="Glycos_transf_1"/>
    <property type="match status" value="1"/>
</dbReference>